<gene>
    <name evidence="1" type="ORF">UFOVP621_94</name>
</gene>
<evidence type="ECO:0000313" key="1">
    <source>
        <dbReference type="EMBL" id="CAB4153318.1"/>
    </source>
</evidence>
<proteinExistence type="predicted"/>
<organism evidence="1">
    <name type="scientific">uncultured Caudovirales phage</name>
    <dbReference type="NCBI Taxonomy" id="2100421"/>
    <lineage>
        <taxon>Viruses</taxon>
        <taxon>Duplodnaviria</taxon>
        <taxon>Heunggongvirae</taxon>
        <taxon>Uroviricota</taxon>
        <taxon>Caudoviricetes</taxon>
        <taxon>Peduoviridae</taxon>
        <taxon>Maltschvirus</taxon>
        <taxon>Maltschvirus maltsch</taxon>
    </lineage>
</organism>
<protein>
    <submittedName>
        <fullName evidence="1">Uncharacterized protein</fullName>
    </submittedName>
</protein>
<dbReference type="EMBL" id="LR796586">
    <property type="protein sequence ID" value="CAB4153318.1"/>
    <property type="molecule type" value="Genomic_DNA"/>
</dbReference>
<sequence>MVNNHRTVGQLEQFLYSMSETESLRVRYFETTLKTLCTLNYPQPAEIGEIADVIKNMSIRDALIHAFSSSKPYRDAFFVWWNSNAETMKKLSEFDKAPLLCLLSAALLIDEQHGLAKDAAAKALEYDKTYTNLANLILTAINHDDKFMNNFSSRVFVDSITALTLDNILGLEKKEEEEHN</sequence>
<accession>A0A6J5N3M0</accession>
<reference evidence="1" key="1">
    <citation type="submission" date="2020-04" db="EMBL/GenBank/DDBJ databases">
        <authorList>
            <person name="Chiriac C."/>
            <person name="Salcher M."/>
            <person name="Ghai R."/>
            <person name="Kavagutti S V."/>
        </authorList>
    </citation>
    <scope>NUCLEOTIDE SEQUENCE</scope>
</reference>
<name>A0A6J5N3M0_9CAUD</name>